<dbReference type="SUPFAM" id="SSF53335">
    <property type="entry name" value="S-adenosyl-L-methionine-dependent methyltransferases"/>
    <property type="match status" value="1"/>
</dbReference>
<evidence type="ECO:0000256" key="2">
    <source>
        <dbReference type="ARBA" id="ARBA00022490"/>
    </source>
</evidence>
<evidence type="ECO:0000259" key="8">
    <source>
        <dbReference type="Pfam" id="PF17785"/>
    </source>
</evidence>
<evidence type="ECO:0000313" key="9">
    <source>
        <dbReference type="EMBL" id="PQO26330.1"/>
    </source>
</evidence>
<dbReference type="InterPro" id="IPR019614">
    <property type="entry name" value="SAM-dep_methyl-trfase"/>
</dbReference>
<dbReference type="CDD" id="cd21153">
    <property type="entry name" value="PUA_RlmI"/>
    <property type="match status" value="1"/>
</dbReference>
<dbReference type="EMBL" id="PUIB01000032">
    <property type="protein sequence ID" value="PQO26330.1"/>
    <property type="molecule type" value="Genomic_DNA"/>
</dbReference>
<reference evidence="9 10" key="1">
    <citation type="submission" date="2018-02" db="EMBL/GenBank/DDBJ databases">
        <title>Comparative genomes isolates from brazilian mangrove.</title>
        <authorList>
            <person name="Araujo J.E."/>
            <person name="Taketani R.G."/>
            <person name="Silva M.C.P."/>
            <person name="Loureco M.V."/>
            <person name="Andreote F.D."/>
        </authorList>
    </citation>
    <scope>NUCLEOTIDE SEQUENCE [LARGE SCALE GENOMIC DNA]</scope>
    <source>
        <strain evidence="9 10">NAP PRIS-MGV</strain>
    </source>
</reference>
<keyword evidence="4 9" id="KW-0808">Transferase</keyword>
<keyword evidence="3 9" id="KW-0489">Methyltransferase</keyword>
<comment type="subcellular location">
    <subcellularLocation>
        <location evidence="1">Cytoplasm</location>
    </subcellularLocation>
</comment>
<dbReference type="InterPro" id="IPR036974">
    <property type="entry name" value="PUA_sf"/>
</dbReference>
<proteinExistence type="inferred from homology"/>
<dbReference type="RefSeq" id="WP_105360253.1">
    <property type="nucleotide sequence ID" value="NZ_PUIB01000032.1"/>
</dbReference>
<dbReference type="Gene3D" id="2.30.130.10">
    <property type="entry name" value="PUA domain"/>
    <property type="match status" value="1"/>
</dbReference>
<evidence type="ECO:0000256" key="6">
    <source>
        <dbReference type="ARBA" id="ARBA00038091"/>
    </source>
</evidence>
<accession>A0A2S8F2G2</accession>
<evidence type="ECO:0000256" key="1">
    <source>
        <dbReference type="ARBA" id="ARBA00004496"/>
    </source>
</evidence>
<gene>
    <name evidence="9" type="ORF">C5Y98_31295</name>
</gene>
<dbReference type="GO" id="GO:0005737">
    <property type="term" value="C:cytoplasm"/>
    <property type="evidence" value="ECO:0007669"/>
    <property type="project" value="UniProtKB-SubCell"/>
</dbReference>
<dbReference type="AlphaFoldDB" id="A0A2S8F2G2"/>
<comment type="caution">
    <text evidence="9">The sequence shown here is derived from an EMBL/GenBank/DDBJ whole genome shotgun (WGS) entry which is preliminary data.</text>
</comment>
<dbReference type="OrthoDB" id="9805492at2"/>
<evidence type="ECO:0000256" key="4">
    <source>
        <dbReference type="ARBA" id="ARBA00022679"/>
    </source>
</evidence>
<organism evidence="9 10">
    <name type="scientific">Blastopirellula marina</name>
    <dbReference type="NCBI Taxonomy" id="124"/>
    <lineage>
        <taxon>Bacteria</taxon>
        <taxon>Pseudomonadati</taxon>
        <taxon>Planctomycetota</taxon>
        <taxon>Planctomycetia</taxon>
        <taxon>Pirellulales</taxon>
        <taxon>Pirellulaceae</taxon>
        <taxon>Blastopirellula</taxon>
    </lineage>
</organism>
<dbReference type="CDD" id="cd02440">
    <property type="entry name" value="AdoMet_MTases"/>
    <property type="match status" value="1"/>
</dbReference>
<dbReference type="InterPro" id="IPR029063">
    <property type="entry name" value="SAM-dependent_MTases_sf"/>
</dbReference>
<name>A0A2S8F2G2_9BACT</name>
<dbReference type="PANTHER" id="PTHR42873:SF1">
    <property type="entry name" value="S-ADENOSYLMETHIONINE-DEPENDENT METHYLTRANSFERASE DOMAIN-CONTAINING PROTEIN"/>
    <property type="match status" value="1"/>
</dbReference>
<evidence type="ECO:0000256" key="3">
    <source>
        <dbReference type="ARBA" id="ARBA00022603"/>
    </source>
</evidence>
<dbReference type="GO" id="GO:0003723">
    <property type="term" value="F:RNA binding"/>
    <property type="evidence" value="ECO:0007669"/>
    <property type="project" value="InterPro"/>
</dbReference>
<keyword evidence="2" id="KW-0963">Cytoplasm</keyword>
<dbReference type="PANTHER" id="PTHR42873">
    <property type="entry name" value="RIBOSOMAL RNA LARGE SUBUNIT METHYLTRANSFERASE"/>
    <property type="match status" value="1"/>
</dbReference>
<sequence length="403" mass="44374">MSQQQPVAGIPKAVLRPRKAQPLYGRHPWALHSAFDHIDPAAADGDVVQLVGDHGRFVAYGVVNRQSRIHARLYSWDVDQPLTDDFWKRKIAAAIDCRKQLGLFHENAGCRLVYSEADGLSGLIVDYFAGHVTLQINALAMEKRLDVIVAALNELIAPQSISIRGESGIQKAEGIAIDARVLQGEVPSEPIFIQENGIEFELDLSGGQKTGFYLDQRENRVAAAKYFGGRRVLDMFCYSGGFSLAAAKLGGASEVIGIDGSDRAIELARRNAERNGLSNVRFESVDAFDHLKALVDASEKFDAVVLDPPKFTKTRRNINEALKAYYHVNRQGVHLLNPGGILVTCSCSGNVSREDFQMTLLGVAQKTGRDIQILEQRSAAIDHPTLITCPETQYLKCFICRVE</sequence>
<dbReference type="Gene3D" id="3.40.50.150">
    <property type="entry name" value="Vaccinia Virus protein VP39"/>
    <property type="match status" value="1"/>
</dbReference>
<evidence type="ECO:0000256" key="5">
    <source>
        <dbReference type="ARBA" id="ARBA00022691"/>
    </source>
</evidence>
<dbReference type="SUPFAM" id="SSF88697">
    <property type="entry name" value="PUA domain-like"/>
    <property type="match status" value="1"/>
</dbReference>
<dbReference type="Gene3D" id="3.30.750.80">
    <property type="entry name" value="RNA methyltransferase domain (HRMD) like"/>
    <property type="match status" value="1"/>
</dbReference>
<evidence type="ECO:0000259" key="7">
    <source>
        <dbReference type="Pfam" id="PF10672"/>
    </source>
</evidence>
<dbReference type="GO" id="GO:0008168">
    <property type="term" value="F:methyltransferase activity"/>
    <property type="evidence" value="ECO:0007669"/>
    <property type="project" value="UniProtKB-KW"/>
</dbReference>
<dbReference type="CDD" id="cd11572">
    <property type="entry name" value="RlmI_M_like"/>
    <property type="match status" value="1"/>
</dbReference>
<dbReference type="InterPro" id="IPR041532">
    <property type="entry name" value="RlmI-like_PUA"/>
</dbReference>
<dbReference type="Proteomes" id="UP000239388">
    <property type="component" value="Unassembled WGS sequence"/>
</dbReference>
<evidence type="ECO:0000313" key="10">
    <source>
        <dbReference type="Proteomes" id="UP000239388"/>
    </source>
</evidence>
<feature type="domain" description="S-adenosylmethionine-dependent methyltransferase" evidence="7">
    <location>
        <begin position="181"/>
        <end position="351"/>
    </location>
</feature>
<feature type="domain" description="RlmI-like PUA" evidence="8">
    <location>
        <begin position="15"/>
        <end position="76"/>
    </location>
</feature>
<protein>
    <submittedName>
        <fullName evidence="9">Class I SAM-dependent rRNA methyltransferase</fullName>
    </submittedName>
</protein>
<dbReference type="Pfam" id="PF17785">
    <property type="entry name" value="PUA_3"/>
    <property type="match status" value="1"/>
</dbReference>
<dbReference type="Pfam" id="PF10672">
    <property type="entry name" value="Methyltrans_SAM"/>
    <property type="match status" value="1"/>
</dbReference>
<comment type="similarity">
    <text evidence="6">Belongs to the methyltransferase superfamily. RlmI family.</text>
</comment>
<keyword evidence="5" id="KW-0949">S-adenosyl-L-methionine</keyword>
<dbReference type="InterPro" id="IPR015947">
    <property type="entry name" value="PUA-like_sf"/>
</dbReference>
<dbReference type="GO" id="GO:0032259">
    <property type="term" value="P:methylation"/>
    <property type="evidence" value="ECO:0007669"/>
    <property type="project" value="UniProtKB-KW"/>
</dbReference>